<reference evidence="2" key="1">
    <citation type="submission" date="2021-03" db="EMBL/GenBank/DDBJ databases">
        <authorList>
            <person name="Li Z."/>
            <person name="Yang C."/>
        </authorList>
    </citation>
    <scope>NUCLEOTIDE SEQUENCE</scope>
    <source>
        <strain evidence="2">Dzin_1.0</strain>
        <tissue evidence="2">Leaf</tissue>
    </source>
</reference>
<dbReference type="AlphaFoldDB" id="A0A9D5BXE2"/>
<sequence length="199" mass="22588">MEIISGLLSCVLLCPLCSSLCKQYNYIRKLKEHKEISRNELECLKSRENDINDKVNSGRLQHGKNLKKEVTLWLDNLQELVNGIESMSKENGNSMCLRGQCPNCYSHLNQSKNVKNLIIEVRDLQEKGQFSDGLFVASLPERQSILSATDIYSSAAKGKRDEIFRGIIDTEVSKIRVFGMGGFGKTTNRGIIRKRNTRF</sequence>
<dbReference type="OrthoDB" id="664960at2759"/>
<dbReference type="Proteomes" id="UP001085076">
    <property type="component" value="Miscellaneous, Linkage group lg10"/>
</dbReference>
<evidence type="ECO:0000313" key="2">
    <source>
        <dbReference type="EMBL" id="KAJ0962291.1"/>
    </source>
</evidence>
<evidence type="ECO:0000313" key="3">
    <source>
        <dbReference type="Proteomes" id="UP001085076"/>
    </source>
</evidence>
<feature type="chain" id="PRO_5039613502" evidence="1">
    <location>
        <begin position="20"/>
        <end position="199"/>
    </location>
</feature>
<comment type="caution">
    <text evidence="2">The sequence shown here is derived from an EMBL/GenBank/DDBJ whole genome shotgun (WGS) entry which is preliminary data.</text>
</comment>
<keyword evidence="3" id="KW-1185">Reference proteome</keyword>
<proteinExistence type="predicted"/>
<gene>
    <name evidence="2" type="ORF">J5N97_030119</name>
</gene>
<dbReference type="EMBL" id="JAGGNH010000010">
    <property type="protein sequence ID" value="KAJ0962291.1"/>
    <property type="molecule type" value="Genomic_DNA"/>
</dbReference>
<reference evidence="2" key="2">
    <citation type="journal article" date="2022" name="Hortic Res">
        <title>The genome of Dioscorea zingiberensis sheds light on the biosynthesis, origin and evolution of the medicinally important diosgenin saponins.</title>
        <authorList>
            <person name="Li Y."/>
            <person name="Tan C."/>
            <person name="Li Z."/>
            <person name="Guo J."/>
            <person name="Li S."/>
            <person name="Chen X."/>
            <person name="Wang C."/>
            <person name="Dai X."/>
            <person name="Yang H."/>
            <person name="Song W."/>
            <person name="Hou L."/>
            <person name="Xu J."/>
            <person name="Tong Z."/>
            <person name="Xu A."/>
            <person name="Yuan X."/>
            <person name="Wang W."/>
            <person name="Yang Q."/>
            <person name="Chen L."/>
            <person name="Sun Z."/>
            <person name="Wang K."/>
            <person name="Pan B."/>
            <person name="Chen J."/>
            <person name="Bao Y."/>
            <person name="Liu F."/>
            <person name="Qi X."/>
            <person name="Gang D.R."/>
            <person name="Wen J."/>
            <person name="Li J."/>
        </authorList>
    </citation>
    <scope>NUCLEOTIDE SEQUENCE</scope>
    <source>
        <strain evidence="2">Dzin_1.0</strain>
    </source>
</reference>
<organism evidence="2 3">
    <name type="scientific">Dioscorea zingiberensis</name>
    <dbReference type="NCBI Taxonomy" id="325984"/>
    <lineage>
        <taxon>Eukaryota</taxon>
        <taxon>Viridiplantae</taxon>
        <taxon>Streptophyta</taxon>
        <taxon>Embryophyta</taxon>
        <taxon>Tracheophyta</taxon>
        <taxon>Spermatophyta</taxon>
        <taxon>Magnoliopsida</taxon>
        <taxon>Liliopsida</taxon>
        <taxon>Dioscoreales</taxon>
        <taxon>Dioscoreaceae</taxon>
        <taxon>Dioscorea</taxon>
    </lineage>
</organism>
<feature type="signal peptide" evidence="1">
    <location>
        <begin position="1"/>
        <end position="19"/>
    </location>
</feature>
<keyword evidence="1" id="KW-0732">Signal</keyword>
<accession>A0A9D5BXE2</accession>
<protein>
    <submittedName>
        <fullName evidence="2">Uncharacterized protein</fullName>
    </submittedName>
</protein>
<evidence type="ECO:0000256" key="1">
    <source>
        <dbReference type="SAM" id="SignalP"/>
    </source>
</evidence>
<name>A0A9D5BXE2_9LILI</name>